<feature type="region of interest" description="Disordered" evidence="1">
    <location>
        <begin position="201"/>
        <end position="238"/>
    </location>
</feature>
<proteinExistence type="predicted"/>
<evidence type="ECO:0000313" key="2">
    <source>
        <dbReference type="EMBL" id="BAM81367.1"/>
    </source>
</evidence>
<organism evidence="2 3">
    <name type="scientific">Cyanidioschyzon merolae (strain NIES-3377 / 10D)</name>
    <name type="common">Unicellular red alga</name>
    <dbReference type="NCBI Taxonomy" id="280699"/>
    <lineage>
        <taxon>Eukaryota</taxon>
        <taxon>Rhodophyta</taxon>
        <taxon>Bangiophyceae</taxon>
        <taxon>Cyanidiales</taxon>
        <taxon>Cyanidiaceae</taxon>
        <taxon>Cyanidioschyzon</taxon>
    </lineage>
</organism>
<dbReference type="Gramene" id="CMN294CT">
    <property type="protein sequence ID" value="CMN294CT"/>
    <property type="gene ID" value="CMN294C"/>
</dbReference>
<gene>
    <name evidence="2" type="ORF">CYME_CMN294C</name>
</gene>
<dbReference type="KEGG" id="cme:CYME_CMN294C"/>
<name>M1VEN4_CYAM1</name>
<dbReference type="OrthoDB" id="10650555at2759"/>
<dbReference type="GeneID" id="16995224"/>
<protein>
    <submittedName>
        <fullName evidence="2">Uncharacterized protein</fullName>
    </submittedName>
</protein>
<sequence>MASLAAVVRALLRRESQRATGYALREWTMLTARHLPYLQGQLTLGRIAAVGHLQRSTLGRSEWHTSSAPLFGEGRGRWHWGLSTSDVVDGSDHEHHSTETGGRELPSFKTGELGSDVDGDRAALEAWLAQIRDETSGWPELSLDALRDELDEELEGDDDDNDDDDDETYENEELLKALQEAVNRHRTPVVALVSGRVVHLRRTAAPKRSPRAGRVPRNEPQTTSRDTTKADANDNECT</sequence>
<dbReference type="Proteomes" id="UP000007014">
    <property type="component" value="Chromosome 14"/>
</dbReference>
<dbReference type="AlphaFoldDB" id="M1VEN4"/>
<dbReference type="EMBL" id="AP006496">
    <property type="protein sequence ID" value="BAM81367.1"/>
    <property type="molecule type" value="Genomic_DNA"/>
</dbReference>
<reference evidence="2 3" key="2">
    <citation type="journal article" date="2007" name="BMC Biol.">
        <title>A 100%-complete sequence reveals unusually simple genomic features in the hot-spring red alga Cyanidioschyzon merolae.</title>
        <authorList>
            <person name="Nozaki H."/>
            <person name="Takano H."/>
            <person name="Misumi O."/>
            <person name="Terasawa K."/>
            <person name="Matsuzaki M."/>
            <person name="Maruyama S."/>
            <person name="Nishida K."/>
            <person name="Yagisawa F."/>
            <person name="Yoshida Y."/>
            <person name="Fujiwara T."/>
            <person name="Takio S."/>
            <person name="Tamura K."/>
            <person name="Chung S.J."/>
            <person name="Nakamura S."/>
            <person name="Kuroiwa H."/>
            <person name="Tanaka K."/>
            <person name="Sato N."/>
            <person name="Kuroiwa T."/>
        </authorList>
    </citation>
    <scope>NUCLEOTIDE SEQUENCE [LARGE SCALE GENOMIC DNA]</scope>
    <source>
        <strain evidence="2 3">10D</strain>
    </source>
</reference>
<evidence type="ECO:0000256" key="1">
    <source>
        <dbReference type="SAM" id="MobiDB-lite"/>
    </source>
</evidence>
<keyword evidence="3" id="KW-1185">Reference proteome</keyword>
<feature type="compositionally biased region" description="Basic and acidic residues" evidence="1">
    <location>
        <begin position="90"/>
        <end position="102"/>
    </location>
</feature>
<dbReference type="HOGENOM" id="CLU_1167315_0_0_1"/>
<feature type="region of interest" description="Disordered" evidence="1">
    <location>
        <begin position="88"/>
        <end position="116"/>
    </location>
</feature>
<accession>M1VEN4</accession>
<reference evidence="2 3" key="1">
    <citation type="journal article" date="2004" name="Nature">
        <title>Genome sequence of the ultrasmall unicellular red alga Cyanidioschyzon merolae 10D.</title>
        <authorList>
            <person name="Matsuzaki M."/>
            <person name="Misumi O."/>
            <person name="Shin-i T."/>
            <person name="Maruyama S."/>
            <person name="Takahara M."/>
            <person name="Miyagishima S."/>
            <person name="Mori T."/>
            <person name="Nishida K."/>
            <person name="Yagisawa F."/>
            <person name="Nishida K."/>
            <person name="Yoshida Y."/>
            <person name="Nishimura Y."/>
            <person name="Nakao S."/>
            <person name="Kobayashi T."/>
            <person name="Momoyama Y."/>
            <person name="Higashiyama T."/>
            <person name="Minoda A."/>
            <person name="Sano M."/>
            <person name="Nomoto H."/>
            <person name="Oishi K."/>
            <person name="Hayashi H."/>
            <person name="Ohta F."/>
            <person name="Nishizaka S."/>
            <person name="Haga S."/>
            <person name="Miura S."/>
            <person name="Morishita T."/>
            <person name="Kabeya Y."/>
            <person name="Terasawa K."/>
            <person name="Suzuki Y."/>
            <person name="Ishii Y."/>
            <person name="Asakawa S."/>
            <person name="Takano H."/>
            <person name="Ohta N."/>
            <person name="Kuroiwa H."/>
            <person name="Tanaka K."/>
            <person name="Shimizu N."/>
            <person name="Sugano S."/>
            <person name="Sato N."/>
            <person name="Nozaki H."/>
            <person name="Ogasawara N."/>
            <person name="Kohara Y."/>
            <person name="Kuroiwa T."/>
        </authorList>
    </citation>
    <scope>NUCLEOTIDE SEQUENCE [LARGE SCALE GENOMIC DNA]</scope>
    <source>
        <strain evidence="2 3">10D</strain>
    </source>
</reference>
<feature type="compositionally biased region" description="Basic residues" evidence="1">
    <location>
        <begin position="201"/>
        <end position="211"/>
    </location>
</feature>
<evidence type="ECO:0000313" key="3">
    <source>
        <dbReference type="Proteomes" id="UP000007014"/>
    </source>
</evidence>
<dbReference type="RefSeq" id="XP_005537403.1">
    <property type="nucleotide sequence ID" value="XM_005537346.1"/>
</dbReference>